<protein>
    <recommendedName>
        <fullName evidence="6">RNA-binding S4 domain-containing protein</fullName>
    </recommendedName>
</protein>
<comment type="similarity">
    <text evidence="1">Belongs to the HSP15 family.</text>
</comment>
<feature type="compositionally biased region" description="Basic and acidic residues" evidence="5">
    <location>
        <begin position="96"/>
        <end position="115"/>
    </location>
</feature>
<reference evidence="7" key="2">
    <citation type="submission" date="2023-12" db="EMBL/GenBank/DDBJ databases">
        <authorList>
            <person name="Sun Q."/>
            <person name="Inoue M."/>
        </authorList>
    </citation>
    <scope>NUCLEOTIDE SEQUENCE</scope>
    <source>
        <strain evidence="7">JCM 17590</strain>
    </source>
</reference>
<keyword evidence="3" id="KW-0238">DNA-binding</keyword>
<dbReference type="CDD" id="cd00165">
    <property type="entry name" value="S4"/>
    <property type="match status" value="1"/>
</dbReference>
<feature type="region of interest" description="Disordered" evidence="5">
    <location>
        <begin position="96"/>
        <end position="132"/>
    </location>
</feature>
<keyword evidence="2 4" id="KW-0694">RNA-binding</keyword>
<proteinExistence type="inferred from homology"/>
<dbReference type="Proteomes" id="UP001415169">
    <property type="component" value="Unassembled WGS sequence"/>
</dbReference>
<dbReference type="Gene3D" id="3.10.290.10">
    <property type="entry name" value="RNA-binding S4 domain"/>
    <property type="match status" value="1"/>
</dbReference>
<evidence type="ECO:0000256" key="3">
    <source>
        <dbReference type="ARBA" id="ARBA00023125"/>
    </source>
</evidence>
<reference evidence="7" key="1">
    <citation type="journal article" date="2014" name="Int. J. Syst. Evol. Microbiol.">
        <title>Complete genome of a new Firmicutes species belonging to the dominant human colonic microbiota ('Ruminococcus bicirculans') reveals two chromosomes and a selective capacity to utilize plant glucans.</title>
        <authorList>
            <consortium name="NISC Comparative Sequencing Program"/>
            <person name="Wegmann U."/>
            <person name="Louis P."/>
            <person name="Goesmann A."/>
            <person name="Henrissat B."/>
            <person name="Duncan S.H."/>
            <person name="Flint H.J."/>
        </authorList>
    </citation>
    <scope>NUCLEOTIDE SEQUENCE</scope>
    <source>
        <strain evidence="7">JCM 17590</strain>
    </source>
</reference>
<dbReference type="InterPro" id="IPR036986">
    <property type="entry name" value="S4_RNA-bd_sf"/>
</dbReference>
<dbReference type="PROSITE" id="PS50889">
    <property type="entry name" value="S4"/>
    <property type="match status" value="1"/>
</dbReference>
<dbReference type="InterPro" id="IPR025708">
    <property type="entry name" value="HSP15"/>
</dbReference>
<feature type="domain" description="RNA-binding S4" evidence="6">
    <location>
        <begin position="17"/>
        <end position="80"/>
    </location>
</feature>
<dbReference type="Pfam" id="PF01479">
    <property type="entry name" value="S4"/>
    <property type="match status" value="1"/>
</dbReference>
<evidence type="ECO:0000256" key="4">
    <source>
        <dbReference type="PROSITE-ProRule" id="PRU00182"/>
    </source>
</evidence>
<accession>A0ABP7ZIT8</accession>
<dbReference type="RefSeq" id="WP_425554997.1">
    <property type="nucleotide sequence ID" value="NZ_BAABBV010000001.1"/>
</dbReference>
<evidence type="ECO:0000256" key="1">
    <source>
        <dbReference type="ARBA" id="ARBA00008396"/>
    </source>
</evidence>
<evidence type="ECO:0000256" key="5">
    <source>
        <dbReference type="SAM" id="MobiDB-lite"/>
    </source>
</evidence>
<keyword evidence="8" id="KW-1185">Reference proteome</keyword>
<evidence type="ECO:0000256" key="2">
    <source>
        <dbReference type="ARBA" id="ARBA00022884"/>
    </source>
</evidence>
<dbReference type="PIRSF" id="PIRSF016821">
    <property type="entry name" value="HSP15"/>
    <property type="match status" value="1"/>
</dbReference>
<organism evidence="7 8">
    <name type="scientific">Gryllotalpicola daejeonensis</name>
    <dbReference type="NCBI Taxonomy" id="993087"/>
    <lineage>
        <taxon>Bacteria</taxon>
        <taxon>Bacillati</taxon>
        <taxon>Actinomycetota</taxon>
        <taxon>Actinomycetes</taxon>
        <taxon>Micrococcales</taxon>
        <taxon>Microbacteriaceae</taxon>
        <taxon>Gryllotalpicola</taxon>
    </lineage>
</organism>
<sequence length="132" mass="14405">MAAGAVTRTPVNAPTSVRVDVWAWSVRLYKTRSAATEAAKAGHIRVNGDRAKPAQPVKIGDEVRAFTDREHIVIVTQLLVKRVGAAVAAAAFEDRTPALPPKEERAAPVVRERGSGRPTKRDRRALERLRGH</sequence>
<evidence type="ECO:0000259" key="6">
    <source>
        <dbReference type="SMART" id="SM00363"/>
    </source>
</evidence>
<dbReference type="InterPro" id="IPR002942">
    <property type="entry name" value="S4_RNA-bd"/>
</dbReference>
<name>A0ABP7ZIT8_9MICO</name>
<dbReference type="SMART" id="SM00363">
    <property type="entry name" value="S4"/>
    <property type="match status" value="1"/>
</dbReference>
<gene>
    <name evidence="7" type="ORF">GCM10022286_13390</name>
</gene>
<evidence type="ECO:0000313" key="7">
    <source>
        <dbReference type="EMBL" id="GAA4159270.1"/>
    </source>
</evidence>
<evidence type="ECO:0000313" key="8">
    <source>
        <dbReference type="Proteomes" id="UP001415169"/>
    </source>
</evidence>
<dbReference type="SUPFAM" id="SSF55174">
    <property type="entry name" value="Alpha-L RNA-binding motif"/>
    <property type="match status" value="1"/>
</dbReference>
<comment type="caution">
    <text evidence="7">The sequence shown here is derived from an EMBL/GenBank/DDBJ whole genome shotgun (WGS) entry which is preliminary data.</text>
</comment>
<dbReference type="EMBL" id="BAABBV010000001">
    <property type="protein sequence ID" value="GAA4159270.1"/>
    <property type="molecule type" value="Genomic_DNA"/>
</dbReference>